<gene>
    <name evidence="2" type="ORF">POCTA_138.1.T0480155</name>
</gene>
<dbReference type="Proteomes" id="UP000683925">
    <property type="component" value="Unassembled WGS sequence"/>
</dbReference>
<evidence type="ECO:0000256" key="1">
    <source>
        <dbReference type="SAM" id="Coils"/>
    </source>
</evidence>
<proteinExistence type="predicted"/>
<accession>A0A8S1UP52</accession>
<dbReference type="EMBL" id="CAJJDP010000048">
    <property type="protein sequence ID" value="CAD8166435.1"/>
    <property type="molecule type" value="Genomic_DNA"/>
</dbReference>
<dbReference type="AlphaFoldDB" id="A0A8S1UP52"/>
<feature type="coiled-coil region" evidence="1">
    <location>
        <begin position="77"/>
        <end position="104"/>
    </location>
</feature>
<keyword evidence="3" id="KW-1185">Reference proteome</keyword>
<reference evidence="2" key="1">
    <citation type="submission" date="2021-01" db="EMBL/GenBank/DDBJ databases">
        <authorList>
            <consortium name="Genoscope - CEA"/>
            <person name="William W."/>
        </authorList>
    </citation>
    <scope>NUCLEOTIDE SEQUENCE</scope>
</reference>
<protein>
    <submittedName>
        <fullName evidence="2">Uncharacterized protein</fullName>
    </submittedName>
</protein>
<comment type="caution">
    <text evidence="2">The sequence shown here is derived from an EMBL/GenBank/DDBJ whole genome shotgun (WGS) entry which is preliminary data.</text>
</comment>
<organism evidence="2 3">
    <name type="scientific">Paramecium octaurelia</name>
    <dbReference type="NCBI Taxonomy" id="43137"/>
    <lineage>
        <taxon>Eukaryota</taxon>
        <taxon>Sar</taxon>
        <taxon>Alveolata</taxon>
        <taxon>Ciliophora</taxon>
        <taxon>Intramacronucleata</taxon>
        <taxon>Oligohymenophorea</taxon>
        <taxon>Peniculida</taxon>
        <taxon>Parameciidae</taxon>
        <taxon>Paramecium</taxon>
    </lineage>
</organism>
<name>A0A8S1UP52_PAROT</name>
<keyword evidence="1" id="KW-0175">Coiled coil</keyword>
<evidence type="ECO:0000313" key="3">
    <source>
        <dbReference type="Proteomes" id="UP000683925"/>
    </source>
</evidence>
<evidence type="ECO:0000313" key="2">
    <source>
        <dbReference type="EMBL" id="CAD8166435.1"/>
    </source>
</evidence>
<sequence>MNVRYNTILNKYKQLKNLNSQLLLEIAELKQKDILFRERPQQKDNKKVEEYLQLDFDQALVDLKNERKCKLKIKNKQVILRKKLSDQKRQYEILQREYDQGKIQKYQSKRTILIKNNGPQQPEKQVQQQENNDLQKKKIINVEKNEILAIAQQVD</sequence>